<feature type="signal peptide" evidence="1">
    <location>
        <begin position="1"/>
        <end position="23"/>
    </location>
</feature>
<organism evidence="2 3">
    <name type="scientific">Adineta ricciae</name>
    <name type="common">Rotifer</name>
    <dbReference type="NCBI Taxonomy" id="249248"/>
    <lineage>
        <taxon>Eukaryota</taxon>
        <taxon>Metazoa</taxon>
        <taxon>Spiralia</taxon>
        <taxon>Gnathifera</taxon>
        <taxon>Rotifera</taxon>
        <taxon>Eurotatoria</taxon>
        <taxon>Bdelloidea</taxon>
        <taxon>Adinetida</taxon>
        <taxon>Adinetidae</taxon>
        <taxon>Adineta</taxon>
    </lineage>
</organism>
<feature type="chain" id="PRO_5033065562" evidence="1">
    <location>
        <begin position="24"/>
        <end position="291"/>
    </location>
</feature>
<proteinExistence type="predicted"/>
<protein>
    <submittedName>
        <fullName evidence="2">Uncharacterized protein</fullName>
    </submittedName>
</protein>
<dbReference type="EMBL" id="CAJNOR010001028">
    <property type="protein sequence ID" value="CAF1059812.1"/>
    <property type="molecule type" value="Genomic_DNA"/>
</dbReference>
<sequence>MFRINIVLFTITIVIFHSNYVNSLAHDTGFEASALGNISVDGAPIFSIPSRTITGTTFGNSIMNIGPNQVREDLIFAEFQAGNIPDFMRTPIPISVTAGNDTLTYWVLPDVLCVGTNADYLRTPLNPLTARRVADIYGAVLPTKKMAHQIWQAATVKLTPSPNGPPYDSTMMSTERMVFHNTKIQTALGNKTPGELISGHKKDVVITTGLLTYPQNVAIVGWWYPSGQMIQPLNYKSHDRFYKDYSHGIRLVNRMVTINGQWYDIYDVLRNAAVASLISDEGAFDATQMYT</sequence>
<keyword evidence="1" id="KW-0732">Signal</keyword>
<dbReference type="Proteomes" id="UP000663828">
    <property type="component" value="Unassembled WGS sequence"/>
</dbReference>
<accession>A0A814L498</accession>
<comment type="caution">
    <text evidence="2">The sequence shown here is derived from an EMBL/GenBank/DDBJ whole genome shotgun (WGS) entry which is preliminary data.</text>
</comment>
<keyword evidence="3" id="KW-1185">Reference proteome</keyword>
<evidence type="ECO:0000313" key="3">
    <source>
        <dbReference type="Proteomes" id="UP000663828"/>
    </source>
</evidence>
<name>A0A814L498_ADIRI</name>
<dbReference type="AlphaFoldDB" id="A0A814L498"/>
<reference evidence="2" key="1">
    <citation type="submission" date="2021-02" db="EMBL/GenBank/DDBJ databases">
        <authorList>
            <person name="Nowell W R."/>
        </authorList>
    </citation>
    <scope>NUCLEOTIDE SEQUENCE</scope>
</reference>
<evidence type="ECO:0000313" key="2">
    <source>
        <dbReference type="EMBL" id="CAF1059812.1"/>
    </source>
</evidence>
<evidence type="ECO:0000256" key="1">
    <source>
        <dbReference type="SAM" id="SignalP"/>
    </source>
</evidence>
<gene>
    <name evidence="2" type="ORF">XAT740_LOCUS16223</name>
</gene>